<dbReference type="Proteomes" id="UP000626109">
    <property type="component" value="Unassembled WGS sequence"/>
</dbReference>
<dbReference type="PANTHER" id="PTHR24543">
    <property type="entry name" value="MULTICOPPER OXIDASE-RELATED"/>
    <property type="match status" value="1"/>
</dbReference>
<protein>
    <recommendedName>
        <fullName evidence="1">F5/8 type C domain-containing protein</fullName>
    </recommendedName>
</protein>
<accession>A0A813KNK2</accession>
<dbReference type="CDD" id="cd00057">
    <property type="entry name" value="FA58C"/>
    <property type="match status" value="1"/>
</dbReference>
<dbReference type="SMART" id="SM00231">
    <property type="entry name" value="FA58C"/>
    <property type="match status" value="1"/>
</dbReference>
<dbReference type="PROSITE" id="PS50022">
    <property type="entry name" value="FA58C_3"/>
    <property type="match status" value="1"/>
</dbReference>
<name>A0A813KNK2_POLGL</name>
<gene>
    <name evidence="2" type="ORF">PGLA2088_LOCUS35458</name>
</gene>
<proteinExistence type="predicted"/>
<dbReference type="PROSITE" id="PS01285">
    <property type="entry name" value="FA58C_1"/>
    <property type="match status" value="1"/>
</dbReference>
<evidence type="ECO:0000259" key="1">
    <source>
        <dbReference type="PROSITE" id="PS50022"/>
    </source>
</evidence>
<sequence length="512" mass="57287">MDALRRLALAAAGSLQAATSEDAACNRPLVGTSERPVIADISIRASSRRGEDHAPWRTRMDWTGWNWSPADDSINEWISFDFGDVMQITKIQTKGQHLADHWVTRFQVMYYSAPNEAVIHGTLFVGNSDRDTLKENVFDPPIRASMLKLRPVRWHGHVGWRVEVLGCEAPSPASEGELSCRGLRCRDGGSVAEGVSPCFEHGMVGRMATKSVLLQNQLYCAQRRYELLAEAALQASWPMLSQSSRDAEETRRQREAYSKDGFVGVASVLSTDLVLAAQSYFSESIWNSERSQRPAMILEVSAEGSFSPNRSMDLRRAPPHVRNQNYRLIGMHAGPEELEAAPYNRIFWNARILTIVQRLLGGPATLLQALLFERGSQQSLHDDTWYAMGSDLKGGMVGVWVALDDVDEDNGPVFYYPGSHLRDELVLNPNGRSRRELIALPDGIRSSEDYKADVARRSQLEVQQAGLTREVFRARAGDVGFWHERLLHGGSPIVNWTRTRLSLVIHYVLADS</sequence>
<dbReference type="InterPro" id="IPR000421">
    <property type="entry name" value="FA58C"/>
</dbReference>
<dbReference type="AlphaFoldDB" id="A0A813KNK2"/>
<dbReference type="SUPFAM" id="SSF51197">
    <property type="entry name" value="Clavaminate synthase-like"/>
    <property type="match status" value="1"/>
</dbReference>
<evidence type="ECO:0000313" key="2">
    <source>
        <dbReference type="EMBL" id="CAE8709431.1"/>
    </source>
</evidence>
<dbReference type="Pfam" id="PF05721">
    <property type="entry name" value="PhyH"/>
    <property type="match status" value="1"/>
</dbReference>
<dbReference type="SUPFAM" id="SSF49785">
    <property type="entry name" value="Galactose-binding domain-like"/>
    <property type="match status" value="1"/>
</dbReference>
<comment type="caution">
    <text evidence="2">The sequence shown here is derived from an EMBL/GenBank/DDBJ whole genome shotgun (WGS) entry which is preliminary data.</text>
</comment>
<dbReference type="InterPro" id="IPR008775">
    <property type="entry name" value="Phytyl_CoA_dOase-like"/>
</dbReference>
<dbReference type="Gene3D" id="2.60.120.620">
    <property type="entry name" value="q2cbj1_9rhob like domain"/>
    <property type="match status" value="1"/>
</dbReference>
<evidence type="ECO:0000313" key="3">
    <source>
        <dbReference type="Proteomes" id="UP000626109"/>
    </source>
</evidence>
<dbReference type="Pfam" id="PF00754">
    <property type="entry name" value="F5_F8_type_C"/>
    <property type="match status" value="1"/>
</dbReference>
<feature type="domain" description="F5/8 type C" evidence="1">
    <location>
        <begin position="25"/>
        <end position="167"/>
    </location>
</feature>
<organism evidence="2 3">
    <name type="scientific">Polarella glacialis</name>
    <name type="common">Dinoflagellate</name>
    <dbReference type="NCBI Taxonomy" id="89957"/>
    <lineage>
        <taxon>Eukaryota</taxon>
        <taxon>Sar</taxon>
        <taxon>Alveolata</taxon>
        <taxon>Dinophyceae</taxon>
        <taxon>Suessiales</taxon>
        <taxon>Suessiaceae</taxon>
        <taxon>Polarella</taxon>
    </lineage>
</organism>
<reference evidence="2" key="1">
    <citation type="submission" date="2021-02" db="EMBL/GenBank/DDBJ databases">
        <authorList>
            <person name="Dougan E. K."/>
            <person name="Rhodes N."/>
            <person name="Thang M."/>
            <person name="Chan C."/>
        </authorList>
    </citation>
    <scope>NUCLEOTIDE SEQUENCE</scope>
</reference>
<dbReference type="InterPro" id="IPR008979">
    <property type="entry name" value="Galactose-bd-like_sf"/>
</dbReference>
<dbReference type="EMBL" id="CAJNNW010031842">
    <property type="protein sequence ID" value="CAE8709431.1"/>
    <property type="molecule type" value="Genomic_DNA"/>
</dbReference>
<dbReference type="Gene3D" id="2.60.120.260">
    <property type="entry name" value="Galactose-binding domain-like"/>
    <property type="match status" value="1"/>
</dbReference>